<feature type="transmembrane region" description="Helical" evidence="1">
    <location>
        <begin position="51"/>
        <end position="71"/>
    </location>
</feature>
<keyword evidence="3" id="KW-1185">Reference proteome</keyword>
<dbReference type="STRING" id="1915074.SPHI_15090"/>
<protein>
    <submittedName>
        <fullName evidence="2">Uncharacterized protein</fullName>
    </submittedName>
</protein>
<comment type="caution">
    <text evidence="2">The sequence shown here is derived from an EMBL/GenBank/DDBJ whole genome shotgun (WGS) entry which is preliminary data.</text>
</comment>
<feature type="transmembrane region" description="Helical" evidence="1">
    <location>
        <begin position="7"/>
        <end position="31"/>
    </location>
</feature>
<name>A0A1V2EUL2_9SPHN</name>
<organism evidence="2 3">
    <name type="scientific">Sphingomonas jeddahensis</name>
    <dbReference type="NCBI Taxonomy" id="1915074"/>
    <lineage>
        <taxon>Bacteria</taxon>
        <taxon>Pseudomonadati</taxon>
        <taxon>Pseudomonadota</taxon>
        <taxon>Alphaproteobacteria</taxon>
        <taxon>Sphingomonadales</taxon>
        <taxon>Sphingomonadaceae</taxon>
        <taxon>Sphingomonas</taxon>
    </lineage>
</organism>
<dbReference type="EMBL" id="MPSB01000005">
    <property type="protein sequence ID" value="ONF96280.1"/>
    <property type="molecule type" value="Genomic_DNA"/>
</dbReference>
<proteinExistence type="predicted"/>
<gene>
    <name evidence="2" type="ORF">SPHI_15090</name>
</gene>
<evidence type="ECO:0000313" key="2">
    <source>
        <dbReference type="EMBL" id="ONF96280.1"/>
    </source>
</evidence>
<evidence type="ECO:0000256" key="1">
    <source>
        <dbReference type="SAM" id="Phobius"/>
    </source>
</evidence>
<evidence type="ECO:0000313" key="3">
    <source>
        <dbReference type="Proteomes" id="UP000188729"/>
    </source>
</evidence>
<keyword evidence="1" id="KW-0472">Membrane</keyword>
<dbReference type="AlphaFoldDB" id="A0A1V2EUL2"/>
<dbReference type="RefSeq" id="WP_076744266.1">
    <property type="nucleotide sequence ID" value="NZ_MPSB01000005.1"/>
</dbReference>
<dbReference type="Proteomes" id="UP000188729">
    <property type="component" value="Unassembled WGS sequence"/>
</dbReference>
<dbReference type="OrthoDB" id="10004055at2"/>
<keyword evidence="1" id="KW-1133">Transmembrane helix</keyword>
<keyword evidence="1" id="KW-0812">Transmembrane</keyword>
<sequence>MRGRVALAGLTGLVGGATLELLLALAFVYLWFTVLKLPAFNGDPKPGITMLGGVVPISTALGALVGAVGVVRRAKAGHPLRAWLATFAGALVVALAGLAMIVA</sequence>
<accession>A0A1V2EUL2</accession>
<reference evidence="2 3" key="1">
    <citation type="submission" date="2016-11" db="EMBL/GenBank/DDBJ databases">
        <title>Genome sequence of Sphingomonas jeddahensis G39.</title>
        <authorList>
            <person name="Poehlein A."/>
            <person name="Wuebbeler J.H."/>
            <person name="Steinbuechel A."/>
            <person name="Daniel R."/>
        </authorList>
    </citation>
    <scope>NUCLEOTIDE SEQUENCE [LARGE SCALE GENOMIC DNA]</scope>
    <source>
        <strain evidence="2 3">G39</strain>
    </source>
</reference>
<feature type="transmembrane region" description="Helical" evidence="1">
    <location>
        <begin position="83"/>
        <end position="102"/>
    </location>
</feature>